<dbReference type="STRING" id="45076.Lwor_0402"/>
<dbReference type="InterPro" id="IPR016155">
    <property type="entry name" value="Mopterin_synth/thiamin_S_b"/>
</dbReference>
<dbReference type="EMBL" id="LNZC01000003">
    <property type="protein sequence ID" value="KTD81620.1"/>
    <property type="molecule type" value="Genomic_DNA"/>
</dbReference>
<dbReference type="Pfam" id="PF03658">
    <property type="entry name" value="Ub-RnfH"/>
    <property type="match status" value="1"/>
</dbReference>
<dbReference type="AlphaFoldDB" id="A0A0W1AJY8"/>
<keyword evidence="4" id="KW-1185">Reference proteome</keyword>
<dbReference type="HAMAP" id="MF_00460">
    <property type="entry name" value="UPF0125_RnfH"/>
    <property type="match status" value="1"/>
</dbReference>
<organism evidence="3 4">
    <name type="scientific">Legionella worsleiensis</name>
    <dbReference type="NCBI Taxonomy" id="45076"/>
    <lineage>
        <taxon>Bacteria</taxon>
        <taxon>Pseudomonadati</taxon>
        <taxon>Pseudomonadota</taxon>
        <taxon>Gammaproteobacteria</taxon>
        <taxon>Legionellales</taxon>
        <taxon>Legionellaceae</taxon>
        <taxon>Legionella</taxon>
    </lineage>
</organism>
<sequence>MVKIEVVYVSATGHVIHHDLELNCGSRVADALRASGIYDAYPETRELPVGIFAKQVSTDTVLKEGDRVELYRPLVCDPKEKRRQKARLKK</sequence>
<dbReference type="InterPro" id="IPR005346">
    <property type="entry name" value="RnfH"/>
</dbReference>
<dbReference type="PANTHER" id="PTHR37483">
    <property type="entry name" value="UPF0125 PROTEIN RATB"/>
    <property type="match status" value="1"/>
</dbReference>
<dbReference type="SUPFAM" id="SSF54285">
    <property type="entry name" value="MoaD/ThiS"/>
    <property type="match status" value="1"/>
</dbReference>
<gene>
    <name evidence="3" type="primary">pasI</name>
    <name evidence="3" type="ORF">Lwor_0402</name>
</gene>
<comment type="caution">
    <text evidence="3">The sequence shown here is derived from an EMBL/GenBank/DDBJ whole genome shotgun (WGS) entry which is preliminary data.</text>
</comment>
<reference evidence="3 4" key="1">
    <citation type="submission" date="2015-11" db="EMBL/GenBank/DDBJ databases">
        <title>Genomic analysis of 38 Legionella species identifies large and diverse effector repertoires.</title>
        <authorList>
            <person name="Burstein D."/>
            <person name="Amaro F."/>
            <person name="Zusman T."/>
            <person name="Lifshitz Z."/>
            <person name="Cohen O."/>
            <person name="Gilbert J.A."/>
            <person name="Pupko T."/>
            <person name="Shuman H.A."/>
            <person name="Segal G."/>
        </authorList>
    </citation>
    <scope>NUCLEOTIDE SEQUENCE [LARGE SCALE GENOMIC DNA]</scope>
    <source>
        <strain evidence="3 4">ATCC 49508</strain>
    </source>
</reference>
<dbReference type="PANTHER" id="PTHR37483:SF1">
    <property type="entry name" value="UPF0125 PROTEIN RATB"/>
    <property type="match status" value="1"/>
</dbReference>
<dbReference type="RefSeq" id="WP_058492235.1">
    <property type="nucleotide sequence ID" value="NZ_CBCRUR010000005.1"/>
</dbReference>
<dbReference type="PATRIC" id="fig|45076.6.peg.444"/>
<dbReference type="OrthoDB" id="9796575at2"/>
<protein>
    <recommendedName>
        <fullName evidence="2">UPF0125 protein Lwor_0402</fullName>
    </recommendedName>
</protein>
<evidence type="ECO:0000256" key="2">
    <source>
        <dbReference type="HAMAP-Rule" id="MF_00460"/>
    </source>
</evidence>
<evidence type="ECO:0000313" key="4">
    <source>
        <dbReference type="Proteomes" id="UP000054662"/>
    </source>
</evidence>
<dbReference type="NCBIfam" id="NF002490">
    <property type="entry name" value="PRK01777.1"/>
    <property type="match status" value="1"/>
</dbReference>
<name>A0A0W1AJY8_9GAMM</name>
<dbReference type="Proteomes" id="UP000054662">
    <property type="component" value="Unassembled WGS sequence"/>
</dbReference>
<comment type="similarity">
    <text evidence="1 2">Belongs to the UPF0125 (RnfH) family.</text>
</comment>
<dbReference type="Gene3D" id="3.10.20.280">
    <property type="entry name" value="RnfH-like"/>
    <property type="match status" value="1"/>
</dbReference>
<dbReference type="InterPro" id="IPR037021">
    <property type="entry name" value="RnfH_sf"/>
</dbReference>
<accession>A0A0W1AJY8</accession>
<evidence type="ECO:0000313" key="3">
    <source>
        <dbReference type="EMBL" id="KTD81620.1"/>
    </source>
</evidence>
<proteinExistence type="inferred from homology"/>
<evidence type="ECO:0000256" key="1">
    <source>
        <dbReference type="ARBA" id="ARBA00010645"/>
    </source>
</evidence>